<dbReference type="PANTHER" id="PTHR24074">
    <property type="entry name" value="CO-CHAPERONE PROTEIN DJLA"/>
    <property type="match status" value="1"/>
</dbReference>
<dbReference type="Gene3D" id="1.10.287.110">
    <property type="entry name" value="DnaJ domain"/>
    <property type="match status" value="1"/>
</dbReference>
<feature type="compositionally biased region" description="Polar residues" evidence="1">
    <location>
        <begin position="550"/>
        <end position="560"/>
    </location>
</feature>
<feature type="compositionally biased region" description="Acidic residues" evidence="1">
    <location>
        <begin position="217"/>
        <end position="229"/>
    </location>
</feature>
<evidence type="ECO:0000259" key="2">
    <source>
        <dbReference type="PROSITE" id="PS50076"/>
    </source>
</evidence>
<dbReference type="EMBL" id="CAXAMM010002225">
    <property type="protein sequence ID" value="CAK8995327.1"/>
    <property type="molecule type" value="Genomic_DNA"/>
</dbReference>
<feature type="region of interest" description="Disordered" evidence="1">
    <location>
        <begin position="549"/>
        <end position="592"/>
    </location>
</feature>
<evidence type="ECO:0000313" key="3">
    <source>
        <dbReference type="EMBL" id="CAK8995327.1"/>
    </source>
</evidence>
<dbReference type="Pfam" id="PF00226">
    <property type="entry name" value="DnaJ"/>
    <property type="match status" value="1"/>
</dbReference>
<evidence type="ECO:0000256" key="1">
    <source>
        <dbReference type="SAM" id="MobiDB-lite"/>
    </source>
</evidence>
<dbReference type="InterPro" id="IPR036869">
    <property type="entry name" value="J_dom_sf"/>
</dbReference>
<feature type="compositionally biased region" description="Basic residues" evidence="1">
    <location>
        <begin position="270"/>
        <end position="279"/>
    </location>
</feature>
<dbReference type="PROSITE" id="PS50076">
    <property type="entry name" value="DNAJ_2"/>
    <property type="match status" value="1"/>
</dbReference>
<dbReference type="InterPro" id="IPR001623">
    <property type="entry name" value="DnaJ_domain"/>
</dbReference>
<proteinExistence type="predicted"/>
<evidence type="ECO:0000313" key="4">
    <source>
        <dbReference type="Proteomes" id="UP001642464"/>
    </source>
</evidence>
<accession>A0ABP0I046</accession>
<organism evidence="3 4">
    <name type="scientific">Durusdinium trenchii</name>
    <dbReference type="NCBI Taxonomy" id="1381693"/>
    <lineage>
        <taxon>Eukaryota</taxon>
        <taxon>Sar</taxon>
        <taxon>Alveolata</taxon>
        <taxon>Dinophyceae</taxon>
        <taxon>Suessiales</taxon>
        <taxon>Symbiodiniaceae</taxon>
        <taxon>Durusdinium</taxon>
    </lineage>
</organism>
<reference evidence="3 4" key="1">
    <citation type="submission" date="2024-02" db="EMBL/GenBank/DDBJ databases">
        <authorList>
            <person name="Chen Y."/>
            <person name="Shah S."/>
            <person name="Dougan E. K."/>
            <person name="Thang M."/>
            <person name="Chan C."/>
        </authorList>
    </citation>
    <scope>NUCLEOTIDE SEQUENCE [LARGE SCALE GENOMIC DNA]</scope>
</reference>
<protein>
    <submittedName>
        <fullName evidence="3">DnaJ homolog subfamily B member 12</fullName>
    </submittedName>
</protein>
<feature type="region of interest" description="Disordered" evidence="1">
    <location>
        <begin position="169"/>
        <end position="229"/>
    </location>
</feature>
<keyword evidence="4" id="KW-1185">Reference proteome</keyword>
<sequence length="617" mass="69269">MREGRVKQSLDFYGLLGVGRAASAAELRQAYRRRALQTHPDKGGCAEAFRRVLHAFEVLSSGKGRAKYDLDCAARKPHRTPNAPKAPCRPRGRSGSSAQSARGTPRGQSSQSACAGEAQRPSVKMKKMTKSLVRLRSLATHMEPEQRREAISGVSAALKERLLDFMTTYGKTGLPPPDLPVSAAKTDTATDGSDPQNCRLGARKAALSGEGSSSSSEEGDDLGDSDELDELPQHAAPLGRAARAVVLAPLALENEDDEENELAEDPEPRKRPRLSKKPSRGCTGLRGVSRRLDTKTRRKSYQASVRFENLSFRSKYSGDIQMALDHHITLMRIRSEVESLVELEGHTFDEACHKACAARQAELKEMNVSYYVDLRAFGGKVASPSTCCLEEVLNDRARLLRAREAGVLNFQEELVRVMTAKRTNVYKLRRRPSVEKAQRFAEKIWEEACERKRESENRREEIQEKRRSKREALHVRQRERQQRRRLALWQRWQKAAPRAERQLAREQQVQEKILQNHLARELKAMRAEDAVQQKLRSAHRKVELGHRWQRSGTFDISPSRSNKRSAPSCGGNSGVEGSTVEPHPAVDPGAFRLAYDTENISNYLEAETGGRETGRRR</sequence>
<feature type="compositionally biased region" description="Acidic residues" evidence="1">
    <location>
        <begin position="256"/>
        <end position="265"/>
    </location>
</feature>
<gene>
    <name evidence="3" type="ORF">SCF082_LOCUS4309</name>
</gene>
<feature type="compositionally biased region" description="Low complexity" evidence="1">
    <location>
        <begin position="207"/>
        <end position="216"/>
    </location>
</feature>
<dbReference type="CDD" id="cd06257">
    <property type="entry name" value="DnaJ"/>
    <property type="match status" value="1"/>
</dbReference>
<feature type="region of interest" description="Disordered" evidence="1">
    <location>
        <begin position="72"/>
        <end position="129"/>
    </location>
</feature>
<feature type="domain" description="J" evidence="2">
    <location>
        <begin position="11"/>
        <end position="72"/>
    </location>
</feature>
<dbReference type="Proteomes" id="UP001642464">
    <property type="component" value="Unassembled WGS sequence"/>
</dbReference>
<feature type="region of interest" description="Disordered" evidence="1">
    <location>
        <begin position="456"/>
        <end position="477"/>
    </location>
</feature>
<feature type="compositionally biased region" description="Low complexity" evidence="1">
    <location>
        <begin position="93"/>
        <end position="103"/>
    </location>
</feature>
<dbReference type="SUPFAM" id="SSF46565">
    <property type="entry name" value="Chaperone J-domain"/>
    <property type="match status" value="1"/>
</dbReference>
<comment type="caution">
    <text evidence="3">The sequence shown here is derived from an EMBL/GenBank/DDBJ whole genome shotgun (WGS) entry which is preliminary data.</text>
</comment>
<dbReference type="SMART" id="SM00271">
    <property type="entry name" value="DnaJ"/>
    <property type="match status" value="1"/>
</dbReference>
<dbReference type="PRINTS" id="PR00625">
    <property type="entry name" value="JDOMAIN"/>
</dbReference>
<name>A0ABP0I046_9DINO</name>
<feature type="compositionally biased region" description="Polar residues" evidence="1">
    <location>
        <begin position="185"/>
        <end position="196"/>
    </location>
</feature>
<dbReference type="InterPro" id="IPR050817">
    <property type="entry name" value="DjlA_DnaK_co-chaperone"/>
</dbReference>
<feature type="region of interest" description="Disordered" evidence="1">
    <location>
        <begin position="256"/>
        <end position="297"/>
    </location>
</feature>